<feature type="domain" description="RCK C-terminal" evidence="3">
    <location>
        <begin position="473"/>
        <end position="557"/>
    </location>
</feature>
<dbReference type="PROSITE" id="PS51202">
    <property type="entry name" value="RCK_C"/>
    <property type="match status" value="1"/>
</dbReference>
<dbReference type="Proteomes" id="UP001501822">
    <property type="component" value="Unassembled WGS sequence"/>
</dbReference>
<keyword evidence="1" id="KW-0812">Transmembrane</keyword>
<dbReference type="InterPro" id="IPR003148">
    <property type="entry name" value="RCK_N"/>
</dbReference>
<organism evidence="4 5">
    <name type="scientific">Actinoallomurus spadix</name>
    <dbReference type="NCBI Taxonomy" id="79912"/>
    <lineage>
        <taxon>Bacteria</taxon>
        <taxon>Bacillati</taxon>
        <taxon>Actinomycetota</taxon>
        <taxon>Actinomycetes</taxon>
        <taxon>Streptosporangiales</taxon>
        <taxon>Thermomonosporaceae</taxon>
        <taxon>Actinoallomurus</taxon>
    </lineage>
</organism>
<dbReference type="InterPro" id="IPR036291">
    <property type="entry name" value="NAD(P)-bd_dom_sf"/>
</dbReference>
<dbReference type="PANTHER" id="PTHR43833:SF11">
    <property type="entry name" value="VOLTAGE-GATED POTASSIUM CHANNEL KCH"/>
    <property type="match status" value="1"/>
</dbReference>
<keyword evidence="1" id="KW-0472">Membrane</keyword>
<evidence type="ECO:0000313" key="5">
    <source>
        <dbReference type="Proteomes" id="UP001501822"/>
    </source>
</evidence>
<accession>A0ABP3GXF8</accession>
<evidence type="ECO:0000259" key="3">
    <source>
        <dbReference type="PROSITE" id="PS51202"/>
    </source>
</evidence>
<dbReference type="SUPFAM" id="SSF51735">
    <property type="entry name" value="NAD(P)-binding Rossmann-fold domains"/>
    <property type="match status" value="2"/>
</dbReference>
<proteinExistence type="predicted"/>
<name>A0ABP3GXF8_9ACTN</name>
<protein>
    <submittedName>
        <fullName evidence="4">NAD-binding protein</fullName>
    </submittedName>
</protein>
<dbReference type="InterPro" id="IPR006037">
    <property type="entry name" value="RCK_C"/>
</dbReference>
<dbReference type="Pfam" id="PF02254">
    <property type="entry name" value="TrkA_N"/>
    <property type="match status" value="2"/>
</dbReference>
<sequence>MPTVVPRLRSPVRGRLIICGDTPLAFRLADELSTRYLQDVTVIVPAKRRNHGPQISELPRVRVHEAADLNDETFRAVHVESALAVALVSNSEVGNIHAALRAQELNPDIRLVIRMSNTTLGNRIRTLFKDCAVLSDGAVAAPSFVAAALGDLPPSHVRVAGRTLYVAHRSDRVRNVICALADTRRPDGRPRLLPVDQDRANLVLAVADGRSPTSLAGPPVTSRPVSGFTRSLRLLLSRRLLQVALALLVLIFVGSAALSISDGHGFTYALYLVLLDVAGAANPDTDLSGAAKVTQVFITLSSLALVPAITAAAVDAVVRARLAGPLERLRDPISGHVVVVGLGEVGLRVVSQLHDLGVPVVCVEANEDAVGVPLARRLGLPIVIGDATRSETLRTAWVGTCRSVVTVTSDDITNLEAGLNARALRDNVRVVLRLFDDDLAARVHRNFKIPVSRSVSFLAAPAFAAAMMERQVIGTIPVGRSVMLIADMPIGEGSELDGRPLREANLPGEARVLALGRRGRPRFDWNLQDGYLLIPGDRLVVLATRSGIGHIRARTIGAPTPGSASPAR</sequence>
<feature type="domain" description="RCK N-terminal" evidence="2">
    <location>
        <begin position="334"/>
        <end position="455"/>
    </location>
</feature>
<dbReference type="InterPro" id="IPR050721">
    <property type="entry name" value="Trk_Ktr_HKT_K-transport"/>
</dbReference>
<dbReference type="Gene3D" id="3.40.50.720">
    <property type="entry name" value="NAD(P)-binding Rossmann-like Domain"/>
    <property type="match status" value="2"/>
</dbReference>
<dbReference type="Pfam" id="PF02080">
    <property type="entry name" value="TrkA_C"/>
    <property type="match status" value="1"/>
</dbReference>
<dbReference type="PROSITE" id="PS51201">
    <property type="entry name" value="RCK_N"/>
    <property type="match status" value="2"/>
</dbReference>
<gene>
    <name evidence="4" type="ORF">GCM10010151_49630</name>
</gene>
<dbReference type="Gene3D" id="3.30.70.1450">
    <property type="entry name" value="Regulator of K+ conductance, C-terminal domain"/>
    <property type="match status" value="1"/>
</dbReference>
<feature type="domain" description="RCK N-terminal" evidence="2">
    <location>
        <begin position="13"/>
        <end position="134"/>
    </location>
</feature>
<keyword evidence="5" id="KW-1185">Reference proteome</keyword>
<evidence type="ECO:0000313" key="4">
    <source>
        <dbReference type="EMBL" id="GAA0354114.1"/>
    </source>
</evidence>
<dbReference type="EMBL" id="BAAABM010000045">
    <property type="protein sequence ID" value="GAA0354114.1"/>
    <property type="molecule type" value="Genomic_DNA"/>
</dbReference>
<dbReference type="PANTHER" id="PTHR43833">
    <property type="entry name" value="POTASSIUM CHANNEL PROTEIN 2-RELATED-RELATED"/>
    <property type="match status" value="1"/>
</dbReference>
<reference evidence="5" key="1">
    <citation type="journal article" date="2019" name="Int. J. Syst. Evol. Microbiol.">
        <title>The Global Catalogue of Microorganisms (GCM) 10K type strain sequencing project: providing services to taxonomists for standard genome sequencing and annotation.</title>
        <authorList>
            <consortium name="The Broad Institute Genomics Platform"/>
            <consortium name="The Broad Institute Genome Sequencing Center for Infectious Disease"/>
            <person name="Wu L."/>
            <person name="Ma J."/>
        </authorList>
    </citation>
    <scope>NUCLEOTIDE SEQUENCE [LARGE SCALE GENOMIC DNA]</scope>
    <source>
        <strain evidence="5">JCM 3146</strain>
    </source>
</reference>
<dbReference type="RefSeq" id="WP_252800311.1">
    <property type="nucleotide sequence ID" value="NZ_BAAABM010000045.1"/>
</dbReference>
<dbReference type="InterPro" id="IPR036721">
    <property type="entry name" value="RCK_C_sf"/>
</dbReference>
<evidence type="ECO:0000256" key="1">
    <source>
        <dbReference type="SAM" id="Phobius"/>
    </source>
</evidence>
<keyword evidence="1" id="KW-1133">Transmembrane helix</keyword>
<evidence type="ECO:0000259" key="2">
    <source>
        <dbReference type="PROSITE" id="PS51201"/>
    </source>
</evidence>
<feature type="transmembrane region" description="Helical" evidence="1">
    <location>
        <begin position="296"/>
        <end position="318"/>
    </location>
</feature>
<feature type="transmembrane region" description="Helical" evidence="1">
    <location>
        <begin position="240"/>
        <end position="260"/>
    </location>
</feature>
<dbReference type="SUPFAM" id="SSF116726">
    <property type="entry name" value="TrkA C-terminal domain-like"/>
    <property type="match status" value="1"/>
</dbReference>
<comment type="caution">
    <text evidence="4">The sequence shown here is derived from an EMBL/GenBank/DDBJ whole genome shotgun (WGS) entry which is preliminary data.</text>
</comment>